<evidence type="ECO:0000256" key="9">
    <source>
        <dbReference type="ARBA" id="ARBA00022857"/>
    </source>
</evidence>
<feature type="domain" description="Alanine dehydrogenase/pyridine nucleotide transhydrogenase NAD(H)-binding" evidence="19">
    <location>
        <begin position="148"/>
        <end position="314"/>
    </location>
</feature>
<evidence type="ECO:0000256" key="10">
    <source>
        <dbReference type="ARBA" id="ARBA00022967"/>
    </source>
</evidence>
<dbReference type="InterPro" id="IPR024605">
    <property type="entry name" value="NADP_transhyd_a_C"/>
</dbReference>
<dbReference type="InterPro" id="IPR026255">
    <property type="entry name" value="NADP_transhyd_a"/>
</dbReference>
<keyword evidence="21" id="KW-0560">Oxidoreductase</keyword>
<feature type="compositionally biased region" description="Basic and acidic residues" evidence="17">
    <location>
        <begin position="385"/>
        <end position="401"/>
    </location>
</feature>
<dbReference type="InterPro" id="IPR007698">
    <property type="entry name" value="AlaDH/PNT_NAD(H)-bd"/>
</dbReference>
<proteinExistence type="inferred from homology"/>
<evidence type="ECO:0000256" key="14">
    <source>
        <dbReference type="ARBA" id="ARBA00048202"/>
    </source>
</evidence>
<keyword evidence="8 16" id="KW-0547">Nucleotide-binding</keyword>
<name>A0A1Y5RFJ0_9RHOB</name>
<dbReference type="EC" id="7.1.1.1" evidence="4 16"/>
<feature type="transmembrane region" description="Helical" evidence="18">
    <location>
        <begin position="464"/>
        <end position="483"/>
    </location>
</feature>
<evidence type="ECO:0000256" key="12">
    <source>
        <dbReference type="ARBA" id="ARBA00023027"/>
    </source>
</evidence>
<evidence type="ECO:0000256" key="3">
    <source>
        <dbReference type="ARBA" id="ARBA00005689"/>
    </source>
</evidence>
<dbReference type="Proteomes" id="UP000193870">
    <property type="component" value="Unassembled WGS sequence"/>
</dbReference>
<feature type="transmembrane region" description="Helical" evidence="18">
    <location>
        <begin position="437"/>
        <end position="457"/>
    </location>
</feature>
<accession>A0A1Y5RFJ0</accession>
<feature type="domain" description="Alanine dehydrogenase/pyridine nucleotide transhydrogenase N-terminal" evidence="20">
    <location>
        <begin position="4"/>
        <end position="139"/>
    </location>
</feature>
<dbReference type="CDD" id="cd05304">
    <property type="entry name" value="Rubrum_tdh"/>
    <property type="match status" value="1"/>
</dbReference>
<dbReference type="PIRSF" id="PIRSF000203">
    <property type="entry name" value="NADP_transhydrogenase_alpha"/>
    <property type="match status" value="1"/>
</dbReference>
<dbReference type="Pfam" id="PF05222">
    <property type="entry name" value="AlaDh_PNT_N"/>
    <property type="match status" value="1"/>
</dbReference>
<evidence type="ECO:0000256" key="1">
    <source>
        <dbReference type="ARBA" id="ARBA00003943"/>
    </source>
</evidence>
<dbReference type="InterPro" id="IPR008142">
    <property type="entry name" value="AlaDH/PNT_CS1"/>
</dbReference>
<dbReference type="OrthoDB" id="9804592at2"/>
<evidence type="ECO:0000256" key="4">
    <source>
        <dbReference type="ARBA" id="ARBA00012943"/>
    </source>
</evidence>
<evidence type="ECO:0000313" key="22">
    <source>
        <dbReference type="Proteomes" id="UP000193870"/>
    </source>
</evidence>
<dbReference type="NCBIfam" id="NF006942">
    <property type="entry name" value="PRK09424.1"/>
    <property type="match status" value="1"/>
</dbReference>
<dbReference type="SUPFAM" id="SSF52283">
    <property type="entry name" value="Formate/glycerate dehydrogenase catalytic domain-like"/>
    <property type="match status" value="1"/>
</dbReference>
<evidence type="ECO:0000256" key="2">
    <source>
        <dbReference type="ARBA" id="ARBA00004429"/>
    </source>
</evidence>
<keyword evidence="5" id="KW-1003">Cell membrane</keyword>
<dbReference type="GO" id="GO:0006740">
    <property type="term" value="P:NADPH regeneration"/>
    <property type="evidence" value="ECO:0007669"/>
    <property type="project" value="TreeGrafter"/>
</dbReference>
<keyword evidence="11 18" id="KW-1133">Transmembrane helix</keyword>
<evidence type="ECO:0000259" key="19">
    <source>
        <dbReference type="SMART" id="SM01002"/>
    </source>
</evidence>
<dbReference type="RefSeq" id="WP_085852399.1">
    <property type="nucleotide sequence ID" value="NZ_FOPF01000001.1"/>
</dbReference>
<evidence type="ECO:0000256" key="8">
    <source>
        <dbReference type="ARBA" id="ARBA00022741"/>
    </source>
</evidence>
<gene>
    <name evidence="21" type="primary">pntA</name>
    <name evidence="21" type="ORF">PAM7066_00369</name>
</gene>
<evidence type="ECO:0000256" key="11">
    <source>
        <dbReference type="ARBA" id="ARBA00022989"/>
    </source>
</evidence>
<dbReference type="SMART" id="SM01003">
    <property type="entry name" value="AlaDh_PNT_N"/>
    <property type="match status" value="1"/>
</dbReference>
<dbReference type="SUPFAM" id="SSF51735">
    <property type="entry name" value="NAD(P)-binding Rossmann-fold domains"/>
    <property type="match status" value="1"/>
</dbReference>
<dbReference type="FunFam" id="3.40.50.720:FF:000028">
    <property type="entry name" value="NAD(P) transhydrogenase subunit alpha"/>
    <property type="match status" value="1"/>
</dbReference>
<evidence type="ECO:0000256" key="13">
    <source>
        <dbReference type="ARBA" id="ARBA00023136"/>
    </source>
</evidence>
<comment type="similarity">
    <text evidence="3 16">Belongs to the AlaDH/PNT family.</text>
</comment>
<evidence type="ECO:0000256" key="16">
    <source>
        <dbReference type="PIRNR" id="PIRNR000203"/>
    </source>
</evidence>
<dbReference type="InterPro" id="IPR036291">
    <property type="entry name" value="NAD(P)-bd_dom_sf"/>
</dbReference>
<organism evidence="21 22">
    <name type="scientific">Palleronia marisminoris</name>
    <dbReference type="NCBI Taxonomy" id="315423"/>
    <lineage>
        <taxon>Bacteria</taxon>
        <taxon>Pseudomonadati</taxon>
        <taxon>Pseudomonadota</taxon>
        <taxon>Alphaproteobacteria</taxon>
        <taxon>Rhodobacterales</taxon>
        <taxon>Roseobacteraceae</taxon>
        <taxon>Palleronia</taxon>
    </lineage>
</organism>
<dbReference type="Gene3D" id="3.40.50.720">
    <property type="entry name" value="NAD(P)-binding Rossmann-like Domain"/>
    <property type="match status" value="2"/>
</dbReference>
<evidence type="ECO:0000256" key="17">
    <source>
        <dbReference type="SAM" id="MobiDB-lite"/>
    </source>
</evidence>
<evidence type="ECO:0000256" key="7">
    <source>
        <dbReference type="ARBA" id="ARBA00022692"/>
    </source>
</evidence>
<dbReference type="PANTHER" id="PTHR10160:SF19">
    <property type="entry name" value="PROTON-TRANSLOCATING NAD(P)(+) TRANSHYDROGENASE"/>
    <property type="match status" value="1"/>
</dbReference>
<dbReference type="GO" id="GO:0050661">
    <property type="term" value="F:NADP binding"/>
    <property type="evidence" value="ECO:0007669"/>
    <property type="project" value="TreeGrafter"/>
</dbReference>
<comment type="subcellular location">
    <subcellularLocation>
        <location evidence="2">Cell inner membrane</location>
        <topology evidence="2">Multi-pass membrane protein</topology>
    </subcellularLocation>
</comment>
<dbReference type="InterPro" id="IPR007886">
    <property type="entry name" value="AlaDH/PNT_N"/>
</dbReference>
<dbReference type="GO" id="GO:0005886">
    <property type="term" value="C:plasma membrane"/>
    <property type="evidence" value="ECO:0007669"/>
    <property type="project" value="UniProtKB-SubCell"/>
</dbReference>
<keyword evidence="10 16" id="KW-1278">Translocase</keyword>
<feature type="region of interest" description="Disordered" evidence="17">
    <location>
        <begin position="365"/>
        <end position="401"/>
    </location>
</feature>
<evidence type="ECO:0000313" key="21">
    <source>
        <dbReference type="EMBL" id="SLN16306.1"/>
    </source>
</evidence>
<dbReference type="NCBIfam" id="TIGR00561">
    <property type="entry name" value="pntA"/>
    <property type="match status" value="1"/>
</dbReference>
<dbReference type="GO" id="GO:0008750">
    <property type="term" value="F:proton-translocating NAD(P)+ transhydrogenase activity"/>
    <property type="evidence" value="ECO:0007669"/>
    <property type="project" value="UniProtKB-EC"/>
</dbReference>
<keyword evidence="6" id="KW-0997">Cell inner membrane</keyword>
<dbReference type="PANTHER" id="PTHR10160">
    <property type="entry name" value="NAD(P) TRANSHYDROGENASE"/>
    <property type="match status" value="1"/>
</dbReference>
<feature type="transmembrane region" description="Helical" evidence="18">
    <location>
        <begin position="489"/>
        <end position="511"/>
    </location>
</feature>
<reference evidence="21 22" key="1">
    <citation type="submission" date="2017-03" db="EMBL/GenBank/DDBJ databases">
        <authorList>
            <person name="Afonso C.L."/>
            <person name="Miller P.J."/>
            <person name="Scott M.A."/>
            <person name="Spackman E."/>
            <person name="Goraichik I."/>
            <person name="Dimitrov K.M."/>
            <person name="Suarez D.L."/>
            <person name="Swayne D.E."/>
        </authorList>
    </citation>
    <scope>NUCLEOTIDE SEQUENCE [LARGE SCALE GENOMIC DNA]</scope>
    <source>
        <strain evidence="21 22">CECT 7066</strain>
    </source>
</reference>
<dbReference type="STRING" id="315423.SAMN04488020_101369"/>
<keyword evidence="13 18" id="KW-0472">Membrane</keyword>
<keyword evidence="9 16" id="KW-0521">NADP</keyword>
<dbReference type="AlphaFoldDB" id="A0A1Y5RFJ0"/>
<evidence type="ECO:0000259" key="20">
    <source>
        <dbReference type="SMART" id="SM01003"/>
    </source>
</evidence>
<dbReference type="PROSITE" id="PS00836">
    <property type="entry name" value="ALADH_PNT_1"/>
    <property type="match status" value="1"/>
</dbReference>
<dbReference type="EMBL" id="FWFV01000001">
    <property type="protein sequence ID" value="SLN16306.1"/>
    <property type="molecule type" value="Genomic_DNA"/>
</dbReference>
<evidence type="ECO:0000256" key="6">
    <source>
        <dbReference type="ARBA" id="ARBA00022519"/>
    </source>
</evidence>
<comment type="function">
    <text evidence="1 16">The transhydrogenation between NADH and NADP is coupled to respiration and ATP hydrolysis and functions as a proton pump across the membrane.</text>
</comment>
<feature type="transmembrane region" description="Helical" evidence="18">
    <location>
        <begin position="414"/>
        <end position="431"/>
    </location>
</feature>
<dbReference type="Pfam" id="PF01262">
    <property type="entry name" value="AlaDh_PNT_C"/>
    <property type="match status" value="1"/>
</dbReference>
<keyword evidence="7 18" id="KW-0812">Transmembrane</keyword>
<protein>
    <recommendedName>
        <fullName evidence="15 16">NAD(P) transhydrogenase subunit alpha</fullName>
        <ecNumber evidence="4 16">7.1.1.1</ecNumber>
    </recommendedName>
</protein>
<keyword evidence="12 16" id="KW-0520">NAD</keyword>
<keyword evidence="22" id="KW-1185">Reference proteome</keyword>
<dbReference type="SMART" id="SM01002">
    <property type="entry name" value="AlaDh_PNT_C"/>
    <property type="match status" value="1"/>
</dbReference>
<sequence>MKIGVVRESHEGEARVALTPQSAEQIAKLGHECMVEAGAGSRADISDDLYRAAGVEVVETAADVFDRCDVVAKVRPPTEDEVERLREGQTLISFFYPAENEELMKRASEKGATLIAMDMVPRISRAQKMDALSSMANIAGYRAVIESANNFGRFLTGQITAAGKVPPAKVLVVGAGVAGLAAIGTATSLGAITYAFDVRPEVAEQVQSMGAEFVFLDFEGEQGAGEGGYAAPSSPEFREAQLAKFRELAPDIDIVITTALIPNREAPELWTEDMVKAMKPGSVIVDLAAEKGGNCKLTVKDQRIVTDNGVVIIGYTDFPSRMAKQSSTLYATNIRHMLTDLTPGKDGQINHNMDDDVIRGATITHKNDVTWPPPKPKQAAQAQPAKREKPKEKTAAEKRADEAAAFATQTRNQVGMLAIGALLLLIVGAYAPESFMSHFIVFALACFVGFQVIWGVAHSLHTPLMAVTNAISGIVILGALLQIGSGNLLVIFLSLVSVLIASINIVGGFLVTRRMLAMFVKS</sequence>
<dbReference type="GO" id="GO:0016491">
    <property type="term" value="F:oxidoreductase activity"/>
    <property type="evidence" value="ECO:0007669"/>
    <property type="project" value="UniProtKB-KW"/>
</dbReference>
<dbReference type="Pfam" id="PF12769">
    <property type="entry name" value="PNTB_4TM"/>
    <property type="match status" value="1"/>
</dbReference>
<evidence type="ECO:0000256" key="15">
    <source>
        <dbReference type="ARBA" id="ARBA00071831"/>
    </source>
</evidence>
<comment type="catalytic activity">
    <reaction evidence="14 16">
        <text>NAD(+) + NADPH + H(+)(in) = NADH + NADP(+) + H(+)(out)</text>
        <dbReference type="Rhea" id="RHEA:47992"/>
        <dbReference type="ChEBI" id="CHEBI:15378"/>
        <dbReference type="ChEBI" id="CHEBI:57540"/>
        <dbReference type="ChEBI" id="CHEBI:57783"/>
        <dbReference type="ChEBI" id="CHEBI:57945"/>
        <dbReference type="ChEBI" id="CHEBI:58349"/>
        <dbReference type="EC" id="7.1.1.1"/>
    </reaction>
</comment>
<evidence type="ECO:0000256" key="18">
    <source>
        <dbReference type="SAM" id="Phobius"/>
    </source>
</evidence>
<evidence type="ECO:0000256" key="5">
    <source>
        <dbReference type="ARBA" id="ARBA00022475"/>
    </source>
</evidence>